<dbReference type="PANTHER" id="PTHR32044:SF75">
    <property type="entry name" value="GLUCOMANNAN 4-BETA-MANNOSYLTRANSFERASE 1"/>
    <property type="match status" value="1"/>
</dbReference>
<feature type="domain" description="Glycosyltransferase 2-like" evidence="11">
    <location>
        <begin position="159"/>
        <end position="245"/>
    </location>
</feature>
<evidence type="ECO:0000256" key="5">
    <source>
        <dbReference type="ARBA" id="ARBA00022989"/>
    </source>
</evidence>
<evidence type="ECO:0000256" key="4">
    <source>
        <dbReference type="ARBA" id="ARBA00022692"/>
    </source>
</evidence>
<dbReference type="Pfam" id="PF00535">
    <property type="entry name" value="Glycos_transf_2"/>
    <property type="match status" value="1"/>
</dbReference>
<keyword evidence="2" id="KW-0328">Glycosyltransferase</keyword>
<evidence type="ECO:0000259" key="11">
    <source>
        <dbReference type="Pfam" id="PF00535"/>
    </source>
</evidence>
<evidence type="ECO:0000259" key="12">
    <source>
        <dbReference type="Pfam" id="PF13632"/>
    </source>
</evidence>
<name>M8BPQ4_AEGTA</name>
<keyword evidence="3" id="KW-0808">Transferase</keyword>
<dbReference type="GO" id="GO:0000139">
    <property type="term" value="C:Golgi membrane"/>
    <property type="evidence" value="ECO:0007669"/>
    <property type="project" value="UniProtKB-SubCell"/>
</dbReference>
<evidence type="ECO:0000256" key="8">
    <source>
        <dbReference type="ARBA" id="ARBA00023316"/>
    </source>
</evidence>
<comment type="subcellular location">
    <subcellularLocation>
        <location evidence="1">Golgi apparatus membrane</location>
        <topology evidence="1">Multi-pass membrane protein</topology>
    </subcellularLocation>
</comment>
<dbReference type="InterPro" id="IPR029044">
    <property type="entry name" value="Nucleotide-diphossugar_trans"/>
</dbReference>
<feature type="transmembrane region" description="Helical" evidence="10">
    <location>
        <begin position="529"/>
        <end position="549"/>
    </location>
</feature>
<dbReference type="PANTHER" id="PTHR32044">
    <property type="entry name" value="GLUCOMANNAN 4-BETA-MANNOSYLTRANSFERASE 9"/>
    <property type="match status" value="1"/>
</dbReference>
<keyword evidence="8" id="KW-0961">Cell wall biogenesis/degradation</keyword>
<dbReference type="Pfam" id="PF13632">
    <property type="entry name" value="Glyco_trans_2_3"/>
    <property type="match status" value="1"/>
</dbReference>
<dbReference type="CDD" id="cd06437">
    <property type="entry name" value="CESA_CaSu_A2"/>
    <property type="match status" value="1"/>
</dbReference>
<dbReference type="GO" id="GO:0051753">
    <property type="term" value="F:mannan synthase activity"/>
    <property type="evidence" value="ECO:0007669"/>
    <property type="project" value="TreeGrafter"/>
</dbReference>
<keyword evidence="7 10" id="KW-0472">Membrane</keyword>
<feature type="transmembrane region" description="Helical" evidence="10">
    <location>
        <begin position="415"/>
        <end position="435"/>
    </location>
</feature>
<sequence>MDAAVGLPDAWSQVRAPVIVPLLKLAVAVCLLMSVLLFLERLYMAVVIVGVKLLGRRPERRYKCDPICEDDDPELGSAAFPVVLVQIPMFNEREVYQLSIGAVCGLSWPSDRLVVQVLDDSTDPLIKVRKILSPAALWSNSTSSGASGSTGLEMVRMECERWAHKGINITYQIREDRKGYKAGALKAGMKHGYVRECEYMVIFDADFQPDPDFLHRTIPYLHHNPEIALVQARWRFGRVLDSPLASWGAARQISAGWRRLESCRDPVMCLQRLHVNADECLMTRMQEMSLDYHFKVEQEVSSSVCAFFGFNGTAGVWRISAVNEAGGWKDRTTVEDMDLAIRASLKGWKFVYLGDVQVKSELPSTFKAFRFQQHRWSCGPANLFRKMLVEIVTNKKVTIWKKFHVIYNFFLVRKIVAHIVTFTFYCIIIPTTIFVPEVHIPKWGCVYIPTIITLLNSVGTPRSFHLLFFWILFENVMSLHRTKATLIGLLEAGRANEWVVTEKLGSAMKMKSANKASARKSFMRMWERLNVPELGVGAFLFSCGWYDVAFGKDNFFIYLFFQSMAFFVVGQVRARGYGKQDVCFQVECNTNSIRKEKGSGMCEQDQTVQIFRVLLSKFYVCSVLDENIVPQLRGHNGNLLRSNEVVLHLDEQMTVLSCAARRCCNGLEGLGPSDPSRQRRVCFAEGRCMGHLYNPHMKIREKETFSCCSKSPLTLLLAQEKIESKSLTFWTQIRTTQIYLTQNEIDPRGQVLSFLGNDSNVYENMMLPKLDTFVLLTNEGPGMVKKDEHWSKTKHGDDGMRKGNKNGVTSDDFRTLKPP</sequence>
<dbReference type="EnsemblPlants" id="EMT23763">
    <property type="protein sequence ID" value="EMT23763"/>
    <property type="gene ID" value="F775_17087"/>
</dbReference>
<evidence type="ECO:0000256" key="2">
    <source>
        <dbReference type="ARBA" id="ARBA00022676"/>
    </source>
</evidence>
<protein>
    <recommendedName>
        <fullName evidence="11 12">Glycosyltransferase 2-like domain-containing protein</fullName>
    </recommendedName>
</protein>
<evidence type="ECO:0000256" key="9">
    <source>
        <dbReference type="SAM" id="MobiDB-lite"/>
    </source>
</evidence>
<reference evidence="13" key="1">
    <citation type="submission" date="2015-06" db="UniProtKB">
        <authorList>
            <consortium name="EnsemblPlants"/>
        </authorList>
    </citation>
    <scope>IDENTIFICATION</scope>
</reference>
<evidence type="ECO:0000256" key="10">
    <source>
        <dbReference type="SAM" id="Phobius"/>
    </source>
</evidence>
<proteinExistence type="predicted"/>
<accession>M8BPQ4</accession>
<evidence type="ECO:0000256" key="6">
    <source>
        <dbReference type="ARBA" id="ARBA00023034"/>
    </source>
</evidence>
<dbReference type="AlphaFoldDB" id="M8BPQ4"/>
<dbReference type="GO" id="GO:0071555">
    <property type="term" value="P:cell wall organization"/>
    <property type="evidence" value="ECO:0007669"/>
    <property type="project" value="UniProtKB-KW"/>
</dbReference>
<feature type="compositionally biased region" description="Basic and acidic residues" evidence="9">
    <location>
        <begin position="785"/>
        <end position="801"/>
    </location>
</feature>
<feature type="region of interest" description="Disordered" evidence="9">
    <location>
        <begin position="785"/>
        <end position="819"/>
    </location>
</feature>
<keyword evidence="6" id="KW-0333">Golgi apparatus</keyword>
<feature type="transmembrane region" description="Helical" evidence="10">
    <location>
        <begin position="447"/>
        <end position="473"/>
    </location>
</feature>
<keyword evidence="4 10" id="KW-0812">Transmembrane</keyword>
<evidence type="ECO:0000313" key="13">
    <source>
        <dbReference type="EnsemblPlants" id="EMT23763"/>
    </source>
</evidence>
<evidence type="ECO:0000256" key="7">
    <source>
        <dbReference type="ARBA" id="ARBA00023136"/>
    </source>
</evidence>
<evidence type="ECO:0000256" key="1">
    <source>
        <dbReference type="ARBA" id="ARBA00004653"/>
    </source>
</evidence>
<dbReference type="InterPro" id="IPR001173">
    <property type="entry name" value="Glyco_trans_2-like"/>
</dbReference>
<feature type="domain" description="Glycosyltransferase 2-like" evidence="12">
    <location>
        <begin position="287"/>
        <end position="425"/>
    </location>
</feature>
<organism evidence="13">
    <name type="scientific">Aegilops tauschii</name>
    <name type="common">Tausch's goatgrass</name>
    <name type="synonym">Aegilops squarrosa</name>
    <dbReference type="NCBI Taxonomy" id="37682"/>
    <lineage>
        <taxon>Eukaryota</taxon>
        <taxon>Viridiplantae</taxon>
        <taxon>Streptophyta</taxon>
        <taxon>Embryophyta</taxon>
        <taxon>Tracheophyta</taxon>
        <taxon>Spermatophyta</taxon>
        <taxon>Magnoliopsida</taxon>
        <taxon>Liliopsida</taxon>
        <taxon>Poales</taxon>
        <taxon>Poaceae</taxon>
        <taxon>BOP clade</taxon>
        <taxon>Pooideae</taxon>
        <taxon>Triticodae</taxon>
        <taxon>Triticeae</taxon>
        <taxon>Triticinae</taxon>
        <taxon>Aegilops</taxon>
    </lineage>
</organism>
<feature type="transmembrane region" description="Helical" evidence="10">
    <location>
        <begin position="25"/>
        <end position="51"/>
    </location>
</feature>
<evidence type="ECO:0000256" key="3">
    <source>
        <dbReference type="ARBA" id="ARBA00022679"/>
    </source>
</evidence>
<dbReference type="SUPFAM" id="SSF53448">
    <property type="entry name" value="Nucleotide-diphospho-sugar transferases"/>
    <property type="match status" value="1"/>
</dbReference>
<keyword evidence="5 10" id="KW-1133">Transmembrane helix</keyword>
<dbReference type="Gene3D" id="3.90.550.10">
    <property type="entry name" value="Spore Coat Polysaccharide Biosynthesis Protein SpsA, Chain A"/>
    <property type="match status" value="2"/>
</dbReference>